<gene>
    <name evidence="3" type="ORF">Tco_0725476</name>
</gene>
<name>A0ABQ4YF67_9ASTR</name>
<feature type="compositionally biased region" description="Low complexity" evidence="1">
    <location>
        <begin position="625"/>
        <end position="635"/>
    </location>
</feature>
<dbReference type="Pfam" id="PF24626">
    <property type="entry name" value="SH3_Tf2-1"/>
    <property type="match status" value="1"/>
</dbReference>
<feature type="region of interest" description="Disordered" evidence="1">
    <location>
        <begin position="620"/>
        <end position="654"/>
    </location>
</feature>
<accession>A0ABQ4YF67</accession>
<evidence type="ECO:0000313" key="4">
    <source>
        <dbReference type="Proteomes" id="UP001151760"/>
    </source>
</evidence>
<dbReference type="PANTHER" id="PTHR46148:SF59">
    <property type="entry name" value="NUCLEOTIDYLTRANSFERASE, RIBONUCLEASE H"/>
    <property type="match status" value="1"/>
</dbReference>
<organism evidence="3 4">
    <name type="scientific">Tanacetum coccineum</name>
    <dbReference type="NCBI Taxonomy" id="301880"/>
    <lineage>
        <taxon>Eukaryota</taxon>
        <taxon>Viridiplantae</taxon>
        <taxon>Streptophyta</taxon>
        <taxon>Embryophyta</taxon>
        <taxon>Tracheophyta</taxon>
        <taxon>Spermatophyta</taxon>
        <taxon>Magnoliopsida</taxon>
        <taxon>eudicotyledons</taxon>
        <taxon>Gunneridae</taxon>
        <taxon>Pentapetalae</taxon>
        <taxon>asterids</taxon>
        <taxon>campanulids</taxon>
        <taxon>Asterales</taxon>
        <taxon>Asteraceae</taxon>
        <taxon>Asteroideae</taxon>
        <taxon>Anthemideae</taxon>
        <taxon>Anthemidinae</taxon>
        <taxon>Tanacetum</taxon>
    </lineage>
</organism>
<comment type="caution">
    <text evidence="3">The sequence shown here is derived from an EMBL/GenBank/DDBJ whole genome shotgun (WGS) entry which is preliminary data.</text>
</comment>
<feature type="region of interest" description="Disordered" evidence="1">
    <location>
        <begin position="152"/>
        <end position="174"/>
    </location>
</feature>
<sequence>MPWPISVQASILCRIPCGMISLSFRAYPNMHDARTSGFVHSLTTMVSPKRRPCGLVEVPIFLRFVVVEFEPDPRVPLILGRCFLKTSRALIDVHEGEITLRVGKEAILSNLDKLSSASLLRLFGGEADSESRFISPQGATLGKLSDIQGTVISQKDEKPSKKQQNQSWDGKVCEGEAKSKSMGDALSRMERVKSRRVRGMILAAQIEAFKQENILAKRLHGLDQQMERKRDESLYFMDRIWVLLVGSVMDEAHASRYLVHPGADKTYYNLGDMYCLRYLSENEIELPWILSLNFQGQSNNSKEWNSGDDQLRLRWMIYLVVLADAAESVRDAIGFEYCLASSSGWTKRKPLEFEVGDSVLLKVTPWKGVVHFRKKGKLALRYVGPFEILERIGLVSNLKKCLADANLHVPLDKIKVDKTLRFVEEPVVCLVSEESDEYAYSMLVMKDRMVNSIKMTDIGVDDNLQLIDFSEEDDYLIAYPFRDNLEDLRLSVMFDNVNEYDRSKQCGGANLPSKSESLEPTRPSFLRDGKMLGMTGWVTGQLPVTTSNFLRVSSQPKLISSTQTTNNPAFEGSDSAKTENKTRKAGTVTDMTVSKRSRWGDLSGLYKSTSFTTPITDKKSKFHPSYESLSSASSSKNFTKSTGSKNNPRKLKLINSPSSVHYPLLSTCSSSTSPASSIDGWFLESLSLATTITDQNTIPTSDF</sequence>
<reference evidence="3" key="1">
    <citation type="journal article" date="2022" name="Int. J. Mol. Sci.">
        <title>Draft Genome of Tanacetum Coccineum: Genomic Comparison of Closely Related Tanacetum-Family Plants.</title>
        <authorList>
            <person name="Yamashiro T."/>
            <person name="Shiraishi A."/>
            <person name="Nakayama K."/>
            <person name="Satake H."/>
        </authorList>
    </citation>
    <scope>NUCLEOTIDE SEQUENCE</scope>
</reference>
<evidence type="ECO:0000313" key="3">
    <source>
        <dbReference type="EMBL" id="GJS75595.1"/>
    </source>
</evidence>
<proteinExistence type="predicted"/>
<reference evidence="3" key="2">
    <citation type="submission" date="2022-01" db="EMBL/GenBank/DDBJ databases">
        <authorList>
            <person name="Yamashiro T."/>
            <person name="Shiraishi A."/>
            <person name="Satake H."/>
            <person name="Nakayama K."/>
        </authorList>
    </citation>
    <scope>NUCLEOTIDE SEQUENCE</scope>
</reference>
<dbReference type="PANTHER" id="PTHR46148">
    <property type="entry name" value="CHROMO DOMAIN-CONTAINING PROTEIN"/>
    <property type="match status" value="1"/>
</dbReference>
<dbReference type="InterPro" id="IPR056924">
    <property type="entry name" value="SH3_Tf2-1"/>
</dbReference>
<feature type="domain" description="Tf2-1-like SH3-like" evidence="2">
    <location>
        <begin position="356"/>
        <end position="395"/>
    </location>
</feature>
<dbReference type="Proteomes" id="UP001151760">
    <property type="component" value="Unassembled WGS sequence"/>
</dbReference>
<evidence type="ECO:0000256" key="1">
    <source>
        <dbReference type="SAM" id="MobiDB-lite"/>
    </source>
</evidence>
<feature type="region of interest" description="Disordered" evidence="1">
    <location>
        <begin position="560"/>
        <end position="583"/>
    </location>
</feature>
<dbReference type="EMBL" id="BQNB010010314">
    <property type="protein sequence ID" value="GJS75595.1"/>
    <property type="molecule type" value="Genomic_DNA"/>
</dbReference>
<evidence type="ECO:0000259" key="2">
    <source>
        <dbReference type="Pfam" id="PF24626"/>
    </source>
</evidence>
<feature type="compositionally biased region" description="Polar residues" evidence="1">
    <location>
        <begin position="636"/>
        <end position="646"/>
    </location>
</feature>
<keyword evidence="4" id="KW-1185">Reference proteome</keyword>
<protein>
    <recommendedName>
        <fullName evidence="2">Tf2-1-like SH3-like domain-containing protein</fullName>
    </recommendedName>
</protein>